<gene>
    <name evidence="1" type="ordered locus">AS9A_3459</name>
</gene>
<dbReference type="KEGG" id="asd:AS9A_3459"/>
<dbReference type="AlphaFoldDB" id="F6EQM3"/>
<reference evidence="1 2" key="1">
    <citation type="journal article" date="2011" name="J. Bacteriol.">
        <title>Complete genome sequence of Amycolicicoccus subflavus DQS3-9A1T, an actinomycete isolated from crude oil-polluted soil.</title>
        <authorList>
            <person name="Cai M."/>
            <person name="Chen W.M."/>
            <person name="Nie Y."/>
            <person name="Chi C.Q."/>
            <person name="Wang Y.N."/>
            <person name="Tang Y.Q."/>
            <person name="Li G.Y."/>
            <person name="Wu X.L."/>
        </authorList>
    </citation>
    <scope>NUCLEOTIDE SEQUENCE [LARGE SCALE GENOMIC DNA]</scope>
    <source>
        <strain evidence="2">DSM 45089 / DQS3-9A1</strain>
    </source>
</reference>
<dbReference type="EMBL" id="CP002786">
    <property type="protein sequence ID" value="AEF41900.1"/>
    <property type="molecule type" value="Genomic_DNA"/>
</dbReference>
<evidence type="ECO:0000313" key="1">
    <source>
        <dbReference type="EMBL" id="AEF41900.1"/>
    </source>
</evidence>
<name>F6EQM3_HOYSD</name>
<protein>
    <submittedName>
        <fullName evidence="1">Uncharacterized protein</fullName>
    </submittedName>
</protein>
<dbReference type="Proteomes" id="UP000009235">
    <property type="component" value="Chromosome"/>
</dbReference>
<dbReference type="HOGENOM" id="CLU_3323725_0_0_11"/>
<evidence type="ECO:0000313" key="2">
    <source>
        <dbReference type="Proteomes" id="UP000009235"/>
    </source>
</evidence>
<proteinExistence type="predicted"/>
<accession>F6EQM3</accession>
<organism evidence="1 2">
    <name type="scientific">Hoyosella subflava (strain DSM 45089 / JCM 17490 / NBRC 109087 / DQS3-9A1)</name>
    <name type="common">Amycolicicoccus subflavus</name>
    <dbReference type="NCBI Taxonomy" id="443218"/>
    <lineage>
        <taxon>Bacteria</taxon>
        <taxon>Bacillati</taxon>
        <taxon>Actinomycetota</taxon>
        <taxon>Actinomycetes</taxon>
        <taxon>Mycobacteriales</taxon>
        <taxon>Hoyosellaceae</taxon>
        <taxon>Hoyosella</taxon>
    </lineage>
</organism>
<sequence>MSSPSSRVHLGRSLIAGIDDWNFTWSLPLVSVWRGTPR</sequence>
<keyword evidence="2" id="KW-1185">Reference proteome</keyword>